<dbReference type="EMBL" id="QGKX02000996">
    <property type="protein sequence ID" value="KAF3557965.1"/>
    <property type="molecule type" value="Genomic_DNA"/>
</dbReference>
<name>A0A8S9R646_BRACR</name>
<organism evidence="2 3">
    <name type="scientific">Brassica cretica</name>
    <name type="common">Mustard</name>
    <dbReference type="NCBI Taxonomy" id="69181"/>
    <lineage>
        <taxon>Eukaryota</taxon>
        <taxon>Viridiplantae</taxon>
        <taxon>Streptophyta</taxon>
        <taxon>Embryophyta</taxon>
        <taxon>Tracheophyta</taxon>
        <taxon>Spermatophyta</taxon>
        <taxon>Magnoliopsida</taxon>
        <taxon>eudicotyledons</taxon>
        <taxon>Gunneridae</taxon>
        <taxon>Pentapetalae</taxon>
        <taxon>rosids</taxon>
        <taxon>malvids</taxon>
        <taxon>Brassicales</taxon>
        <taxon>Brassicaceae</taxon>
        <taxon>Brassiceae</taxon>
        <taxon>Brassica</taxon>
    </lineage>
</organism>
<sequence>MTIISRPWEAHAPSSSLTAYQTFHRSTGEPLRFPQGIPFQTRQPQGDRNRRQVPASSSAASSSAPAAESEERERSPDELFFREVSIVCGGVQPLGERERSADYDEEGWRWRIGGDVEWTRGWKPS</sequence>
<evidence type="ECO:0000313" key="3">
    <source>
        <dbReference type="Proteomes" id="UP000712600"/>
    </source>
</evidence>
<evidence type="ECO:0000256" key="1">
    <source>
        <dbReference type="SAM" id="MobiDB-lite"/>
    </source>
</evidence>
<comment type="caution">
    <text evidence="2">The sequence shown here is derived from an EMBL/GenBank/DDBJ whole genome shotgun (WGS) entry which is preliminary data.</text>
</comment>
<dbReference type="Proteomes" id="UP000712600">
    <property type="component" value="Unassembled WGS sequence"/>
</dbReference>
<gene>
    <name evidence="2" type="ORF">F2Q69_00015356</name>
</gene>
<feature type="region of interest" description="Disordered" evidence="1">
    <location>
        <begin position="28"/>
        <end position="77"/>
    </location>
</feature>
<reference evidence="2" key="1">
    <citation type="submission" date="2019-12" db="EMBL/GenBank/DDBJ databases">
        <title>Genome sequencing and annotation of Brassica cretica.</title>
        <authorList>
            <person name="Studholme D.J."/>
            <person name="Sarris P."/>
        </authorList>
    </citation>
    <scope>NUCLEOTIDE SEQUENCE</scope>
    <source>
        <strain evidence="2">PFS-109/04</strain>
        <tissue evidence="2">Leaf</tissue>
    </source>
</reference>
<feature type="compositionally biased region" description="Low complexity" evidence="1">
    <location>
        <begin position="54"/>
        <end position="67"/>
    </location>
</feature>
<proteinExistence type="predicted"/>
<protein>
    <submittedName>
        <fullName evidence="2">Uncharacterized protein</fullName>
    </submittedName>
</protein>
<accession>A0A8S9R646</accession>
<dbReference type="AlphaFoldDB" id="A0A8S9R646"/>
<evidence type="ECO:0000313" key="2">
    <source>
        <dbReference type="EMBL" id="KAF3557965.1"/>
    </source>
</evidence>